<dbReference type="EC" id="3.2.2.27" evidence="4 9"/>
<accession>A0A3S0BIB1</accession>
<dbReference type="GO" id="GO:0097510">
    <property type="term" value="P:base-excision repair, AP site formation via deaminated base removal"/>
    <property type="evidence" value="ECO:0007669"/>
    <property type="project" value="TreeGrafter"/>
</dbReference>
<keyword evidence="14" id="KW-1185">Reference proteome</keyword>
<dbReference type="RefSeq" id="WP_126143786.1">
    <property type="nucleotide sequence ID" value="NZ_RXHU01000078.1"/>
</dbReference>
<dbReference type="GO" id="GO:0004844">
    <property type="term" value="F:uracil DNA N-glycosylase activity"/>
    <property type="evidence" value="ECO:0007669"/>
    <property type="project" value="UniProtKB-UniRule"/>
</dbReference>
<dbReference type="NCBIfam" id="TIGR00628">
    <property type="entry name" value="ung"/>
    <property type="match status" value="1"/>
</dbReference>
<dbReference type="InterPro" id="IPR005122">
    <property type="entry name" value="Uracil-DNA_glycosylase-like"/>
</dbReference>
<feature type="active site" description="Proton acceptor" evidence="9 10">
    <location>
        <position position="64"/>
    </location>
</feature>
<dbReference type="NCBIfam" id="NF003588">
    <property type="entry name" value="PRK05254.1-1"/>
    <property type="match status" value="1"/>
</dbReference>
<evidence type="ECO:0000256" key="2">
    <source>
        <dbReference type="ARBA" id="ARBA00002631"/>
    </source>
</evidence>
<keyword evidence="13" id="KW-0326">Glycosidase</keyword>
<evidence type="ECO:0000256" key="6">
    <source>
        <dbReference type="ARBA" id="ARBA00022763"/>
    </source>
</evidence>
<dbReference type="InterPro" id="IPR018085">
    <property type="entry name" value="Ura-DNA_Glyclase_AS"/>
</dbReference>
<dbReference type="CDD" id="cd10027">
    <property type="entry name" value="UDG-F1-like"/>
    <property type="match status" value="1"/>
</dbReference>
<name>A0A3S0BIB1_9BACL</name>
<dbReference type="Gene3D" id="3.40.470.10">
    <property type="entry name" value="Uracil-DNA glycosylase-like domain"/>
    <property type="match status" value="1"/>
</dbReference>
<dbReference type="EMBL" id="RXHU01000078">
    <property type="protein sequence ID" value="RTE05804.1"/>
    <property type="molecule type" value="Genomic_DNA"/>
</dbReference>
<evidence type="ECO:0000313" key="14">
    <source>
        <dbReference type="Proteomes" id="UP000276128"/>
    </source>
</evidence>
<evidence type="ECO:0000256" key="1">
    <source>
        <dbReference type="ARBA" id="ARBA00001400"/>
    </source>
</evidence>
<organism evidence="13 14">
    <name type="scientific">Paenibacillus whitsoniae</name>
    <dbReference type="NCBI Taxonomy" id="2496558"/>
    <lineage>
        <taxon>Bacteria</taxon>
        <taxon>Bacillati</taxon>
        <taxon>Bacillota</taxon>
        <taxon>Bacilli</taxon>
        <taxon>Bacillales</taxon>
        <taxon>Paenibacillaceae</taxon>
        <taxon>Paenibacillus</taxon>
    </lineage>
</organism>
<keyword evidence="6 9" id="KW-0227">DNA damage</keyword>
<dbReference type="GO" id="GO:0005737">
    <property type="term" value="C:cytoplasm"/>
    <property type="evidence" value="ECO:0007669"/>
    <property type="project" value="UniProtKB-SubCell"/>
</dbReference>
<evidence type="ECO:0000256" key="11">
    <source>
        <dbReference type="RuleBase" id="RU003780"/>
    </source>
</evidence>
<dbReference type="FunFam" id="3.40.470.10:FF:000001">
    <property type="entry name" value="Uracil-DNA glycosylase"/>
    <property type="match status" value="1"/>
</dbReference>
<dbReference type="HAMAP" id="MF_00148">
    <property type="entry name" value="UDG"/>
    <property type="match status" value="1"/>
</dbReference>
<comment type="caution">
    <text evidence="13">The sequence shown here is derived from an EMBL/GenBank/DDBJ whole genome shotgun (WGS) entry which is preliminary data.</text>
</comment>
<sequence length="223" mass="25153">MHHLTNDWASLLQDQWEAPYFQALMAFLEEEYRTQTIFPPRDRLLEALRLTSYADTKVVLLGQDPYHGDGEAHGLSFSVERGIAIPPSLRNMYKELEADIGCPAPAHGNLTSWSQQGVLLLNTVLTVRKDMANSHKGKGWEMFTDAIIRGLNRREQPVVFILWGKGAQAKTRLIDKTRHAVIESVHPSPLSAYRGFFGSKPFSKVNAHLEAMGSPKIEWQISD</sequence>
<keyword evidence="8 9" id="KW-0234">DNA repair</keyword>
<gene>
    <name evidence="9" type="primary">ung</name>
    <name evidence="13" type="ORF">EJQ19_24035</name>
</gene>
<dbReference type="Proteomes" id="UP000276128">
    <property type="component" value="Unassembled WGS sequence"/>
</dbReference>
<protein>
    <recommendedName>
        <fullName evidence="5 9">Uracil-DNA glycosylase</fullName>
        <shortName evidence="9">UDG</shortName>
        <ecNumber evidence="4 9">3.2.2.27</ecNumber>
    </recommendedName>
</protein>
<keyword evidence="7 9" id="KW-0378">Hydrolase</keyword>
<comment type="subcellular location">
    <subcellularLocation>
        <location evidence="9">Cytoplasm</location>
    </subcellularLocation>
</comment>
<evidence type="ECO:0000256" key="5">
    <source>
        <dbReference type="ARBA" id="ARBA00018429"/>
    </source>
</evidence>
<evidence type="ECO:0000256" key="7">
    <source>
        <dbReference type="ARBA" id="ARBA00022801"/>
    </source>
</evidence>
<evidence type="ECO:0000256" key="9">
    <source>
        <dbReference type="HAMAP-Rule" id="MF_00148"/>
    </source>
</evidence>
<comment type="catalytic activity">
    <reaction evidence="1 9 11">
        <text>Hydrolyzes single-stranded DNA or mismatched double-stranded DNA and polynucleotides, releasing free uracil.</text>
        <dbReference type="EC" id="3.2.2.27"/>
    </reaction>
</comment>
<evidence type="ECO:0000256" key="3">
    <source>
        <dbReference type="ARBA" id="ARBA00008184"/>
    </source>
</evidence>
<evidence type="ECO:0000256" key="8">
    <source>
        <dbReference type="ARBA" id="ARBA00023204"/>
    </source>
</evidence>
<dbReference type="NCBIfam" id="NF003592">
    <property type="entry name" value="PRK05254.1-5"/>
    <property type="match status" value="1"/>
</dbReference>
<dbReference type="SMART" id="SM00986">
    <property type="entry name" value="UDG"/>
    <property type="match status" value="1"/>
</dbReference>
<dbReference type="PANTHER" id="PTHR11264">
    <property type="entry name" value="URACIL-DNA GLYCOSYLASE"/>
    <property type="match status" value="1"/>
</dbReference>
<dbReference type="AlphaFoldDB" id="A0A3S0BIB1"/>
<dbReference type="SUPFAM" id="SSF52141">
    <property type="entry name" value="Uracil-DNA glycosylase-like"/>
    <property type="match status" value="1"/>
</dbReference>
<dbReference type="PANTHER" id="PTHR11264:SF0">
    <property type="entry name" value="URACIL-DNA GLYCOSYLASE"/>
    <property type="match status" value="1"/>
</dbReference>
<dbReference type="SMART" id="SM00987">
    <property type="entry name" value="UreE_C"/>
    <property type="match status" value="1"/>
</dbReference>
<evidence type="ECO:0000259" key="12">
    <source>
        <dbReference type="SMART" id="SM00986"/>
    </source>
</evidence>
<evidence type="ECO:0000256" key="10">
    <source>
        <dbReference type="PROSITE-ProRule" id="PRU10072"/>
    </source>
</evidence>
<proteinExistence type="inferred from homology"/>
<evidence type="ECO:0000313" key="13">
    <source>
        <dbReference type="EMBL" id="RTE05804.1"/>
    </source>
</evidence>
<feature type="domain" description="Uracil-DNA glycosylase-like" evidence="12">
    <location>
        <begin position="49"/>
        <end position="209"/>
    </location>
</feature>
<dbReference type="Pfam" id="PF03167">
    <property type="entry name" value="UDG"/>
    <property type="match status" value="1"/>
</dbReference>
<dbReference type="InterPro" id="IPR002043">
    <property type="entry name" value="UDG_fam1"/>
</dbReference>
<comment type="function">
    <text evidence="2 9 11">Excises uracil residues from the DNA which can arise as a result of misincorporation of dUMP residues by DNA polymerase or due to deamination of cytosine.</text>
</comment>
<dbReference type="InterPro" id="IPR036895">
    <property type="entry name" value="Uracil-DNA_glycosylase-like_sf"/>
</dbReference>
<dbReference type="NCBIfam" id="NF003591">
    <property type="entry name" value="PRK05254.1-4"/>
    <property type="match status" value="1"/>
</dbReference>
<dbReference type="PROSITE" id="PS00130">
    <property type="entry name" value="U_DNA_GLYCOSYLASE"/>
    <property type="match status" value="1"/>
</dbReference>
<dbReference type="OrthoDB" id="9804372at2"/>
<dbReference type="NCBIfam" id="NF003589">
    <property type="entry name" value="PRK05254.1-2"/>
    <property type="match status" value="1"/>
</dbReference>
<evidence type="ECO:0000256" key="4">
    <source>
        <dbReference type="ARBA" id="ARBA00012030"/>
    </source>
</evidence>
<comment type="similarity">
    <text evidence="3 9 11">Belongs to the uracil-DNA glycosylase (UDG) superfamily. UNG family.</text>
</comment>
<reference evidence="13 14" key="1">
    <citation type="submission" date="2018-12" db="EMBL/GenBank/DDBJ databases">
        <title>Bacillus ochoae sp. nov., Paenibacillus whitsoniae sp. nov., Paenibacillus spiritus sp. nov. Isolated from the Mars Exploration Rover during spacecraft assembly.</title>
        <authorList>
            <person name="Seuylemezian A."/>
            <person name="Vaishampayan P."/>
        </authorList>
    </citation>
    <scope>NUCLEOTIDE SEQUENCE [LARGE SCALE GENOMIC DNA]</scope>
    <source>
        <strain evidence="13 14">MER 54</strain>
    </source>
</reference>
<keyword evidence="9" id="KW-0963">Cytoplasm</keyword>